<dbReference type="Proteomes" id="UP000757461">
    <property type="component" value="Unassembled WGS sequence"/>
</dbReference>
<gene>
    <name evidence="1" type="ORF">HXN33_07500</name>
</gene>
<evidence type="ECO:0000313" key="1">
    <source>
        <dbReference type="EMBL" id="MBF1415410.1"/>
    </source>
</evidence>
<comment type="caution">
    <text evidence="1">The sequence shown here is derived from an EMBL/GenBank/DDBJ whole genome shotgun (WGS) entry which is preliminary data.</text>
</comment>
<accession>A0A930N625</accession>
<evidence type="ECO:0000313" key="2">
    <source>
        <dbReference type="Proteomes" id="UP000757461"/>
    </source>
</evidence>
<organism evidence="1 2">
    <name type="scientific">Prevotella histicola</name>
    <dbReference type="NCBI Taxonomy" id="470565"/>
    <lineage>
        <taxon>Bacteria</taxon>
        <taxon>Pseudomonadati</taxon>
        <taxon>Bacteroidota</taxon>
        <taxon>Bacteroidia</taxon>
        <taxon>Bacteroidales</taxon>
        <taxon>Prevotellaceae</taxon>
        <taxon>Prevotella</taxon>
    </lineage>
</organism>
<dbReference type="AlphaFoldDB" id="A0A930N625"/>
<proteinExistence type="predicted"/>
<reference evidence="1" key="1">
    <citation type="submission" date="2020-04" db="EMBL/GenBank/DDBJ databases">
        <title>Deep metagenomics examines the oral microbiome during advanced dental caries in children, revealing novel taxa and co-occurrences with host molecules.</title>
        <authorList>
            <person name="Baker J.L."/>
            <person name="Morton J.T."/>
            <person name="Dinis M."/>
            <person name="Alvarez R."/>
            <person name="Tran N.C."/>
            <person name="Knight R."/>
            <person name="Edlund A."/>
        </authorList>
    </citation>
    <scope>NUCLEOTIDE SEQUENCE</scope>
    <source>
        <strain evidence="1">JCVI_25_bin.9</strain>
    </source>
</reference>
<protein>
    <submittedName>
        <fullName evidence="1">Uncharacterized protein</fullName>
    </submittedName>
</protein>
<name>A0A930N625_9BACT</name>
<dbReference type="EMBL" id="JABZSQ010000137">
    <property type="protein sequence ID" value="MBF1415410.1"/>
    <property type="molecule type" value="Genomic_DNA"/>
</dbReference>
<sequence>MLQRDYFLRLIEEFYAAISRFLVKKEDDLEHDKHLKDLYRQYVGDYNDLRNLSLSETIAYANEQWKEGERMDKLNMLAELLYAEACFKANPLGQMLLEKAYSLFDYVEENGSTFSINRRQRMEKIRQELIKRT</sequence>